<organism evidence="18 19">
    <name type="scientific">Capillibacterium thermochitinicola</name>
    <dbReference type="NCBI Taxonomy" id="2699427"/>
    <lineage>
        <taxon>Bacteria</taxon>
        <taxon>Bacillati</taxon>
        <taxon>Bacillota</taxon>
        <taxon>Capillibacterium</taxon>
    </lineage>
</organism>
<evidence type="ECO:0000256" key="9">
    <source>
        <dbReference type="ARBA" id="ARBA00022833"/>
    </source>
</evidence>
<dbReference type="InterPro" id="IPR005849">
    <property type="entry name" value="GalP_Utransf_N"/>
</dbReference>
<sequence>MSELRWHPFLEEWVITATHRQDRTFLPPKDYCPLCPTKPGGFPTEVPRDDYDIVVFENKFPSLQRVPPEPAVEPTAISPVAPAVGICEVVLYSPKHTGSLATMPVGRIRNLIRVWQDRYEELGARSEIKYVFIFENKGEAVGVTLHHPHGQIYAFPYIPPKIQTELNASEKYYARQGKCLFCSTLEEEYKDGRRLVFEGERFVAFIPFFARFPYEVYLAPKKHLASMAELTAEDRSDLALVLKGLLLKYDALFNFSFPYIMVVHQAPTDGGRYPHYHLHFEFYPPHRTAQKLKFLAGCESGAGSFINDTLAEEKAAELRGVGPLNLDEVARLDRGEY</sequence>
<comment type="similarity">
    <text evidence="3 15">Belongs to the galactose-1-phosphate uridylyltransferase type 1 family.</text>
</comment>
<comment type="pathway">
    <text evidence="2 15">Carbohydrate metabolism; galactose metabolism.</text>
</comment>
<accession>A0A8J6HSU3</accession>
<protein>
    <recommendedName>
        <fullName evidence="5 12">Galactose-1-phosphate uridylyltransferase</fullName>
        <ecNumber evidence="4 12">2.7.7.12</ecNumber>
    </recommendedName>
</protein>
<evidence type="ECO:0000259" key="16">
    <source>
        <dbReference type="Pfam" id="PF01087"/>
    </source>
</evidence>
<dbReference type="EMBL" id="JAAKDE010000015">
    <property type="protein sequence ID" value="MBA2133536.1"/>
    <property type="molecule type" value="Genomic_DNA"/>
</dbReference>
<comment type="cofactor">
    <cofactor evidence="14">
        <name>Zn(2+)</name>
        <dbReference type="ChEBI" id="CHEBI:29105"/>
    </cofactor>
    <text evidence="14">Binds 1 zinc ion per subunit.</text>
</comment>
<dbReference type="GO" id="GO:0008270">
    <property type="term" value="F:zinc ion binding"/>
    <property type="evidence" value="ECO:0007669"/>
    <property type="project" value="InterPro"/>
</dbReference>
<evidence type="ECO:0000256" key="13">
    <source>
        <dbReference type="PIRSR" id="PIRSR000808-1"/>
    </source>
</evidence>
<dbReference type="PANTHER" id="PTHR11943:SF1">
    <property type="entry name" value="GALACTOSE-1-PHOSPHATE URIDYLYLTRANSFERASE"/>
    <property type="match status" value="1"/>
</dbReference>
<dbReference type="CDD" id="cd00608">
    <property type="entry name" value="GalT"/>
    <property type="match status" value="1"/>
</dbReference>
<dbReference type="InterPro" id="IPR001937">
    <property type="entry name" value="GalP_UDPtransf1"/>
</dbReference>
<feature type="binding site" evidence="14">
    <location>
        <position position="96"/>
    </location>
    <ligand>
        <name>Zn(2+)</name>
        <dbReference type="ChEBI" id="CHEBI:29105"/>
    </ligand>
</feature>
<keyword evidence="10 15" id="KW-0299">Galactose metabolism</keyword>
<dbReference type="SUPFAM" id="SSF54197">
    <property type="entry name" value="HIT-like"/>
    <property type="match status" value="2"/>
</dbReference>
<evidence type="ECO:0000256" key="2">
    <source>
        <dbReference type="ARBA" id="ARBA00004947"/>
    </source>
</evidence>
<dbReference type="AlphaFoldDB" id="A0A8J6HSU3"/>
<dbReference type="GO" id="GO:0008108">
    <property type="term" value="F:UDP-glucose:hexose-1-phosphate uridylyltransferase activity"/>
    <property type="evidence" value="ECO:0007669"/>
    <property type="project" value="UniProtKB-UniRule"/>
</dbReference>
<feature type="binding site" evidence="14">
    <location>
        <position position="35"/>
    </location>
    <ligand>
        <name>Zn(2+)</name>
        <dbReference type="ChEBI" id="CHEBI:29105"/>
    </ligand>
</feature>
<dbReference type="PROSITE" id="PS00117">
    <property type="entry name" value="GAL_P_UDP_TRANSF_I"/>
    <property type="match status" value="1"/>
</dbReference>
<dbReference type="PIRSF" id="PIRSF000808">
    <property type="entry name" value="GalT"/>
    <property type="match status" value="1"/>
</dbReference>
<dbReference type="PANTHER" id="PTHR11943">
    <property type="entry name" value="GALACTOSE-1-PHOSPHATE URIDYLYLTRANSFERASE"/>
    <property type="match status" value="1"/>
</dbReference>
<keyword evidence="19" id="KW-1185">Reference proteome</keyword>
<evidence type="ECO:0000313" key="18">
    <source>
        <dbReference type="EMBL" id="MBA2133536.1"/>
    </source>
</evidence>
<evidence type="ECO:0000256" key="6">
    <source>
        <dbReference type="ARBA" id="ARBA00022679"/>
    </source>
</evidence>
<feature type="binding site" evidence="14">
    <location>
        <position position="147"/>
    </location>
    <ligand>
        <name>Zn(2+)</name>
        <dbReference type="ChEBI" id="CHEBI:29105"/>
    </ligand>
</feature>
<evidence type="ECO:0000256" key="1">
    <source>
        <dbReference type="ARBA" id="ARBA00001107"/>
    </source>
</evidence>
<dbReference type="Pfam" id="PF02744">
    <property type="entry name" value="GalP_UDP_tr_C"/>
    <property type="match status" value="1"/>
</dbReference>
<evidence type="ECO:0000256" key="10">
    <source>
        <dbReference type="ARBA" id="ARBA00023144"/>
    </source>
</evidence>
<dbReference type="InterPro" id="IPR005850">
    <property type="entry name" value="GalP_Utransf_C"/>
</dbReference>
<dbReference type="GO" id="GO:0033499">
    <property type="term" value="P:galactose catabolic process via UDP-galactose, Leloir pathway"/>
    <property type="evidence" value="ECO:0007669"/>
    <property type="project" value="TreeGrafter"/>
</dbReference>
<keyword evidence="8 14" id="KW-0479">Metal-binding</keyword>
<evidence type="ECO:0000256" key="15">
    <source>
        <dbReference type="RuleBase" id="RU000506"/>
    </source>
</evidence>
<feature type="binding site" evidence="14">
    <location>
        <position position="32"/>
    </location>
    <ligand>
        <name>Zn(2+)</name>
        <dbReference type="ChEBI" id="CHEBI:29105"/>
    </ligand>
</feature>
<dbReference type="GO" id="GO:0005737">
    <property type="term" value="C:cytoplasm"/>
    <property type="evidence" value="ECO:0007669"/>
    <property type="project" value="TreeGrafter"/>
</dbReference>
<feature type="domain" description="Galactose-1-phosphate uridyl transferase C-terminal" evidence="17">
    <location>
        <begin position="167"/>
        <end position="325"/>
    </location>
</feature>
<evidence type="ECO:0000256" key="7">
    <source>
        <dbReference type="ARBA" id="ARBA00022695"/>
    </source>
</evidence>
<evidence type="ECO:0000256" key="11">
    <source>
        <dbReference type="ARBA" id="ARBA00023277"/>
    </source>
</evidence>
<dbReference type="UniPathway" id="UPA00214"/>
<feature type="active site" description="Tele-UMP-histidine intermediate" evidence="13">
    <location>
        <position position="149"/>
    </location>
</feature>
<dbReference type="EC" id="2.7.7.12" evidence="4 12"/>
<dbReference type="Gene3D" id="3.30.428.10">
    <property type="entry name" value="HIT-like"/>
    <property type="match status" value="2"/>
</dbReference>
<evidence type="ECO:0000259" key="17">
    <source>
        <dbReference type="Pfam" id="PF02744"/>
    </source>
</evidence>
<keyword evidence="11 15" id="KW-0119">Carbohydrate metabolism</keyword>
<dbReference type="RefSeq" id="WP_181339995.1">
    <property type="nucleotide sequence ID" value="NZ_JAAKDE010000015.1"/>
</dbReference>
<keyword evidence="9 14" id="KW-0862">Zinc</keyword>
<evidence type="ECO:0000256" key="3">
    <source>
        <dbReference type="ARBA" id="ARBA00010951"/>
    </source>
</evidence>
<name>A0A8J6HSU3_9FIRM</name>
<evidence type="ECO:0000256" key="4">
    <source>
        <dbReference type="ARBA" id="ARBA00012384"/>
    </source>
</evidence>
<dbReference type="Pfam" id="PF01087">
    <property type="entry name" value="GalP_UDP_transf"/>
    <property type="match status" value="1"/>
</dbReference>
<dbReference type="InterPro" id="IPR036265">
    <property type="entry name" value="HIT-like_sf"/>
</dbReference>
<evidence type="ECO:0000256" key="5">
    <source>
        <dbReference type="ARBA" id="ARBA00016340"/>
    </source>
</evidence>
<reference evidence="18" key="1">
    <citation type="submission" date="2020-06" db="EMBL/GenBank/DDBJ databases">
        <title>Novel chitinolytic bacterium.</title>
        <authorList>
            <person name="Ungkulpasvich U."/>
            <person name="Kosugi A."/>
            <person name="Uke A."/>
        </authorList>
    </citation>
    <scope>NUCLEOTIDE SEQUENCE</scope>
    <source>
        <strain evidence="18">UUS1-1</strain>
    </source>
</reference>
<keyword evidence="6 15" id="KW-0808">Transferase</keyword>
<dbReference type="NCBIfam" id="TIGR00209">
    <property type="entry name" value="galT_1"/>
    <property type="match status" value="1"/>
</dbReference>
<evidence type="ECO:0000256" key="8">
    <source>
        <dbReference type="ARBA" id="ARBA00022723"/>
    </source>
</evidence>
<proteinExistence type="inferred from homology"/>
<dbReference type="Proteomes" id="UP000657177">
    <property type="component" value="Unassembled WGS sequence"/>
</dbReference>
<comment type="catalytic activity">
    <reaction evidence="1 15">
        <text>alpha-D-galactose 1-phosphate + UDP-alpha-D-glucose = alpha-D-glucose 1-phosphate + UDP-alpha-D-galactose</text>
        <dbReference type="Rhea" id="RHEA:13989"/>
        <dbReference type="ChEBI" id="CHEBI:58336"/>
        <dbReference type="ChEBI" id="CHEBI:58601"/>
        <dbReference type="ChEBI" id="CHEBI:58885"/>
        <dbReference type="ChEBI" id="CHEBI:66914"/>
        <dbReference type="EC" id="2.7.7.12"/>
    </reaction>
</comment>
<evidence type="ECO:0000256" key="14">
    <source>
        <dbReference type="PIRSR" id="PIRSR000808-3"/>
    </source>
</evidence>
<evidence type="ECO:0000256" key="12">
    <source>
        <dbReference type="NCBIfam" id="TIGR00209"/>
    </source>
</evidence>
<dbReference type="InterPro" id="IPR019779">
    <property type="entry name" value="GalP_UDPtransf1_His-AS"/>
</dbReference>
<keyword evidence="7 15" id="KW-0548">Nucleotidyltransferase</keyword>
<feature type="domain" description="Galactose-1-phosphate uridyl transferase N-terminal" evidence="16">
    <location>
        <begin position="3"/>
        <end position="159"/>
    </location>
</feature>
<comment type="caution">
    <text evidence="18">The sequence shown here is derived from an EMBL/GenBank/DDBJ whole genome shotgun (WGS) entry which is preliminary data.</text>
</comment>
<gene>
    <name evidence="18" type="primary">galT</name>
    <name evidence="18" type="ORF">G5B42_08280</name>
</gene>
<evidence type="ECO:0000313" key="19">
    <source>
        <dbReference type="Proteomes" id="UP000657177"/>
    </source>
</evidence>